<feature type="compositionally biased region" description="Polar residues" evidence="1">
    <location>
        <begin position="30"/>
        <end position="41"/>
    </location>
</feature>
<dbReference type="AlphaFoldDB" id="A0A835KTL6"/>
<comment type="caution">
    <text evidence="2">The sequence shown here is derived from an EMBL/GenBank/DDBJ whole genome shotgun (WGS) entry which is preliminary data.</text>
</comment>
<evidence type="ECO:0000256" key="1">
    <source>
        <dbReference type="SAM" id="MobiDB-lite"/>
    </source>
</evidence>
<organism evidence="2 3">
    <name type="scientific">Digitaria exilis</name>
    <dbReference type="NCBI Taxonomy" id="1010633"/>
    <lineage>
        <taxon>Eukaryota</taxon>
        <taxon>Viridiplantae</taxon>
        <taxon>Streptophyta</taxon>
        <taxon>Embryophyta</taxon>
        <taxon>Tracheophyta</taxon>
        <taxon>Spermatophyta</taxon>
        <taxon>Magnoliopsida</taxon>
        <taxon>Liliopsida</taxon>
        <taxon>Poales</taxon>
        <taxon>Poaceae</taxon>
        <taxon>PACMAD clade</taxon>
        <taxon>Panicoideae</taxon>
        <taxon>Panicodae</taxon>
        <taxon>Paniceae</taxon>
        <taxon>Anthephorinae</taxon>
        <taxon>Digitaria</taxon>
    </lineage>
</organism>
<feature type="region of interest" description="Disordered" evidence="1">
    <location>
        <begin position="346"/>
        <end position="423"/>
    </location>
</feature>
<feature type="compositionally biased region" description="Basic and acidic residues" evidence="1">
    <location>
        <begin position="236"/>
        <end position="245"/>
    </location>
</feature>
<keyword evidence="3" id="KW-1185">Reference proteome</keyword>
<dbReference type="Proteomes" id="UP000636709">
    <property type="component" value="Unassembled WGS sequence"/>
</dbReference>
<reference evidence="2" key="1">
    <citation type="submission" date="2020-07" db="EMBL/GenBank/DDBJ databases">
        <title>Genome sequence and genetic diversity analysis of an under-domesticated orphan crop, white fonio (Digitaria exilis).</title>
        <authorList>
            <person name="Bennetzen J.L."/>
            <person name="Chen S."/>
            <person name="Ma X."/>
            <person name="Wang X."/>
            <person name="Yssel A.E.J."/>
            <person name="Chaluvadi S.R."/>
            <person name="Johnson M."/>
            <person name="Gangashetty P."/>
            <person name="Hamidou F."/>
            <person name="Sanogo M.D."/>
            <person name="Zwaenepoel A."/>
            <person name="Wallace J."/>
            <person name="Van De Peer Y."/>
            <person name="Van Deynze A."/>
        </authorList>
    </citation>
    <scope>NUCLEOTIDE SEQUENCE</scope>
    <source>
        <tissue evidence="2">Leaves</tissue>
    </source>
</reference>
<feature type="compositionally biased region" description="Low complexity" evidence="1">
    <location>
        <begin position="580"/>
        <end position="592"/>
    </location>
</feature>
<accession>A0A835KTL6</accession>
<feature type="region of interest" description="Disordered" evidence="1">
    <location>
        <begin position="164"/>
        <end position="185"/>
    </location>
</feature>
<feature type="compositionally biased region" description="Low complexity" evidence="1">
    <location>
        <begin position="172"/>
        <end position="182"/>
    </location>
</feature>
<proteinExistence type="predicted"/>
<protein>
    <submittedName>
        <fullName evidence="2">Uncharacterized protein</fullName>
    </submittedName>
</protein>
<feature type="region of interest" description="Disordered" evidence="1">
    <location>
        <begin position="18"/>
        <end position="55"/>
    </location>
</feature>
<feature type="region of interest" description="Disordered" evidence="1">
    <location>
        <begin position="574"/>
        <end position="601"/>
    </location>
</feature>
<feature type="region of interest" description="Disordered" evidence="1">
    <location>
        <begin position="225"/>
        <end position="301"/>
    </location>
</feature>
<name>A0A835KTL6_9POAL</name>
<dbReference type="EMBL" id="JACEFO010000297">
    <property type="protein sequence ID" value="KAF8775701.1"/>
    <property type="molecule type" value="Genomic_DNA"/>
</dbReference>
<evidence type="ECO:0000313" key="2">
    <source>
        <dbReference type="EMBL" id="KAF8775701.1"/>
    </source>
</evidence>
<gene>
    <name evidence="2" type="ORF">HU200_004320</name>
</gene>
<feature type="compositionally biased region" description="Basic and acidic residues" evidence="1">
    <location>
        <begin position="372"/>
        <end position="391"/>
    </location>
</feature>
<feature type="region of interest" description="Disordered" evidence="1">
    <location>
        <begin position="116"/>
        <end position="142"/>
    </location>
</feature>
<evidence type="ECO:0000313" key="3">
    <source>
        <dbReference type="Proteomes" id="UP000636709"/>
    </source>
</evidence>
<dbReference type="OrthoDB" id="258495at2759"/>
<sequence>MTVRPRLNTFTNCVTSLNPIRRLSTKPRSKNATTKSTQKESTGPAHPHPQEHRHGDHVRVHLSVAAPAIPPPPVSCSVKDAHAPWRRSGSGFCSPSASNRGAGRVRRLPAVPAAYPPRNAPPDLPEVAPAAGADPPTASPGLAKLNMRYTAASGRVGLRFQPLHQHQHHHTTTPASTSGTGPPRAQVAAEQGAFQWGRAPRLVTEAAENGWAQFVFLRRAAAADKSNSSSPLWHLPDLRRRDEPRHGRRGRVGLPTGSSERMQAVRLNPSSAAARRASSTKKRLPSPLRGDTDAGNNNPNPNALCIARMSLPLPGPPLAGAPFRAGGILGDHDHLPEHETSRVVSFEGEQAWKDGSTSESDRVKLISFAPDAAKDRSSKRTEPQSRREQRHLVMSLGSPSRPPLRRGRRSPGRTASSIGFHSNGAVYLDGTDEAGVRNRRSPRGPACGQGGGVRASSRRAEVFFTVDGQLVPTPVSCNAEASPSPLYRCLASSFDVMALGHPLGQGKFRYAPANARRTANPCFVRARVRMVGRPRRRMGAARWAPGLRRQRRALLHGRVDSGWMETLRMAKSRKRGVAGSGAASVGRPGRGSPTVEISLRD</sequence>